<feature type="domain" description="YrdC-like" evidence="1">
    <location>
        <begin position="18"/>
        <end position="203"/>
    </location>
</feature>
<protein>
    <recommendedName>
        <fullName evidence="1">YrdC-like domain-containing protein</fullName>
    </recommendedName>
</protein>
<organism evidence="2">
    <name type="scientific">Magnetococcus massalia (strain MO-1)</name>
    <dbReference type="NCBI Taxonomy" id="451514"/>
    <lineage>
        <taxon>Bacteria</taxon>
        <taxon>Pseudomonadati</taxon>
        <taxon>Pseudomonadota</taxon>
        <taxon>Magnetococcia</taxon>
        <taxon>Magnetococcales</taxon>
        <taxon>Magnetococcaceae</taxon>
        <taxon>Magnetococcus</taxon>
    </lineage>
</organism>
<dbReference type="InterPro" id="IPR052532">
    <property type="entry name" value="SUA5_domain"/>
</dbReference>
<evidence type="ECO:0000313" key="2">
    <source>
        <dbReference type="EMBL" id="CRH05304.1"/>
    </source>
</evidence>
<dbReference type="Pfam" id="PF01300">
    <property type="entry name" value="Sua5_yciO_yrdC"/>
    <property type="match status" value="1"/>
</dbReference>
<dbReference type="PANTHER" id="PTHR42828:SF3">
    <property type="entry name" value="THREONYLCARBAMOYL-AMP SYNTHASE"/>
    <property type="match status" value="1"/>
</dbReference>
<dbReference type="InterPro" id="IPR017945">
    <property type="entry name" value="DHBP_synth_RibB-like_a/b_dom"/>
</dbReference>
<dbReference type="EMBL" id="LO017727">
    <property type="protein sequence ID" value="CRH05304.1"/>
    <property type="molecule type" value="Genomic_DNA"/>
</dbReference>
<name>A0A1S7LGS9_MAGMO</name>
<dbReference type="AlphaFoldDB" id="A0A1S7LGS9"/>
<dbReference type="NCBIfam" id="TIGR00057">
    <property type="entry name" value="L-threonylcarbamoyladenylate synthase"/>
    <property type="match status" value="1"/>
</dbReference>
<accession>A0A1S7LGS9</accession>
<dbReference type="PANTHER" id="PTHR42828">
    <property type="entry name" value="DHBP SYNTHASE RIBB-LIKE ALPHA/BETA DOMAIN-CONTAINING PROTEIN"/>
    <property type="match status" value="1"/>
</dbReference>
<dbReference type="PROSITE" id="PS51163">
    <property type="entry name" value="YRDC"/>
    <property type="match status" value="1"/>
</dbReference>
<reference evidence="2" key="1">
    <citation type="submission" date="2015-04" db="EMBL/GenBank/DDBJ databases">
        <authorList>
            <person name="Syromyatnikov M.Y."/>
            <person name="Popov V.N."/>
        </authorList>
    </citation>
    <scope>NUCLEOTIDE SEQUENCE</scope>
    <source>
        <strain evidence="2">MO-1</strain>
    </source>
</reference>
<proteinExistence type="predicted"/>
<dbReference type="Gene3D" id="3.90.870.10">
    <property type="entry name" value="DHBP synthase"/>
    <property type="match status" value="1"/>
</dbReference>
<sequence length="210" mass="23457">MSELMSQYFTIHPDNPQQRLIRQAATILQQGGVIVYPTDSTYGLGCTLSNRRGLERIQRIKQLDANHQLSVLCADLSEISQLAMVNNPTYRLLKRCLPGAYTFVLQATREIPKKVLPRRKTIGIRVPEHNICHALLEEVGEPLLNTSVKLPGFETIHTDPSLIREALEHQVELVIDGGILPEHPTTVVDLSGDEIEIIRKGAGDIDLLEL</sequence>
<gene>
    <name evidence="2" type="ORF">MAGMO_1110</name>
</gene>
<evidence type="ECO:0000259" key="1">
    <source>
        <dbReference type="PROSITE" id="PS51163"/>
    </source>
</evidence>
<dbReference type="InterPro" id="IPR006070">
    <property type="entry name" value="Sua5-like_dom"/>
</dbReference>
<dbReference type="SUPFAM" id="SSF55821">
    <property type="entry name" value="YrdC/RibB"/>
    <property type="match status" value="1"/>
</dbReference>
<dbReference type="GO" id="GO:0003725">
    <property type="term" value="F:double-stranded RNA binding"/>
    <property type="evidence" value="ECO:0007669"/>
    <property type="project" value="InterPro"/>
</dbReference>